<dbReference type="EMBL" id="CP017557">
    <property type="protein sequence ID" value="AOW04940.1"/>
    <property type="molecule type" value="Genomic_DNA"/>
</dbReference>
<dbReference type="Gene3D" id="3.10.120.10">
    <property type="entry name" value="Cytochrome b5-like heme/steroid binding domain"/>
    <property type="match status" value="1"/>
</dbReference>
<dbReference type="PANTHER" id="PTHR10281">
    <property type="entry name" value="MEMBRANE-ASSOCIATED PROGESTERONE RECEPTOR COMPONENT-RELATED"/>
    <property type="match status" value="1"/>
</dbReference>
<proteinExistence type="inferred from homology"/>
<dbReference type="PANTHER" id="PTHR10281:SF76">
    <property type="entry name" value="CALCUTTA CUP-RELATED"/>
    <property type="match status" value="1"/>
</dbReference>
<protein>
    <recommendedName>
        <fullName evidence="3">Cytochrome b5 heme-binding domain-containing protein</fullName>
    </recommendedName>
</protein>
<reference evidence="4 5" key="1">
    <citation type="journal article" date="2016" name="PLoS ONE">
        <title>Sequence Assembly of Yarrowia lipolytica Strain W29/CLIB89 Shows Transposable Element Diversity.</title>
        <authorList>
            <person name="Magnan C."/>
            <person name="Yu J."/>
            <person name="Chang I."/>
            <person name="Jahn E."/>
            <person name="Kanomata Y."/>
            <person name="Wu J."/>
            <person name="Zeller M."/>
            <person name="Oakes M."/>
            <person name="Baldi P."/>
            <person name="Sandmeyer S."/>
        </authorList>
    </citation>
    <scope>NUCLEOTIDE SEQUENCE [LARGE SCALE GENOMIC DNA]</scope>
    <source>
        <strain evidence="5">CLIB89(W29)</strain>
    </source>
</reference>
<dbReference type="RefSeq" id="XP_503538.2">
    <property type="nucleotide sequence ID" value="XM_503538.3"/>
</dbReference>
<dbReference type="Pfam" id="PF00173">
    <property type="entry name" value="Cyt-b5"/>
    <property type="match status" value="1"/>
</dbReference>
<organism evidence="4 5">
    <name type="scientific">Yarrowia lipolytica</name>
    <name type="common">Candida lipolytica</name>
    <dbReference type="NCBI Taxonomy" id="4952"/>
    <lineage>
        <taxon>Eukaryota</taxon>
        <taxon>Fungi</taxon>
        <taxon>Dikarya</taxon>
        <taxon>Ascomycota</taxon>
        <taxon>Saccharomycotina</taxon>
        <taxon>Dipodascomycetes</taxon>
        <taxon>Dipodascales</taxon>
        <taxon>Dipodascales incertae sedis</taxon>
        <taxon>Yarrowia</taxon>
    </lineage>
</organism>
<dbReference type="InterPro" id="IPR001199">
    <property type="entry name" value="Cyt_B5-like_heme/steroid-bd"/>
</dbReference>
<feature type="transmembrane region" description="Helical" evidence="2">
    <location>
        <begin position="84"/>
        <end position="104"/>
    </location>
</feature>
<dbReference type="InterPro" id="IPR050577">
    <property type="entry name" value="MAPR/NEUFC/NENF-like"/>
</dbReference>
<dbReference type="GO" id="GO:0016020">
    <property type="term" value="C:membrane"/>
    <property type="evidence" value="ECO:0007669"/>
    <property type="project" value="TreeGrafter"/>
</dbReference>
<comment type="similarity">
    <text evidence="1">Belongs to the cytochrome b5 family. MAPR subfamily.</text>
</comment>
<name>A0A1D8NH29_YARLL</name>
<dbReference type="GeneID" id="2912195"/>
<dbReference type="KEGG" id="yli:2912195"/>
<keyword evidence="2" id="KW-1133">Transmembrane helix</keyword>
<dbReference type="SUPFAM" id="SSF55856">
    <property type="entry name" value="Cytochrome b5-like heme/steroid binding domain"/>
    <property type="match status" value="1"/>
</dbReference>
<dbReference type="eggNOG" id="KOG1108">
    <property type="taxonomic scope" value="Eukaryota"/>
</dbReference>
<accession>A0A1D8NH29</accession>
<sequence length="252" mass="28173">MSCMLQLLAHVNMPDVFTVQSNIINMSRRRAPVKSDRIEELGDEEVITRVETNVSYSTTIPTKKTASSNTTDNGFSLFDIIRSLGFLLFLGATLSYYITGTWAWGYETQLTNPAYLRHSFKHNILGAPYLNLTDDQLSVYDGTRAGEPIYVGVGGKVYDVSANPLTYGPGGPYHFFAGRDAARAFSTGCFQTDLTWDVRGLDPDTVAKDIRGWQRFFEKNKKYFYVGQVVHPEPSGEPPKFCQGQKMPGGRH</sequence>
<evidence type="ECO:0000313" key="5">
    <source>
        <dbReference type="Proteomes" id="UP000182444"/>
    </source>
</evidence>
<gene>
    <name evidence="4" type="ORF">YALI1_E05309g</name>
</gene>
<dbReference type="VEuPathDB" id="FungiDB:YALI1_E05309g"/>
<evidence type="ECO:0000256" key="2">
    <source>
        <dbReference type="SAM" id="Phobius"/>
    </source>
</evidence>
<evidence type="ECO:0000259" key="3">
    <source>
        <dbReference type="SMART" id="SM01117"/>
    </source>
</evidence>
<dbReference type="Proteomes" id="UP000182444">
    <property type="component" value="Chromosome 1E"/>
</dbReference>
<evidence type="ECO:0000256" key="1">
    <source>
        <dbReference type="ARBA" id="ARBA00038357"/>
    </source>
</evidence>
<evidence type="ECO:0000313" key="4">
    <source>
        <dbReference type="EMBL" id="AOW04940.1"/>
    </source>
</evidence>
<dbReference type="GO" id="GO:0012505">
    <property type="term" value="C:endomembrane system"/>
    <property type="evidence" value="ECO:0007669"/>
    <property type="project" value="TreeGrafter"/>
</dbReference>
<dbReference type="AlphaFoldDB" id="A0A1D8NH29"/>
<dbReference type="VEuPathDB" id="FungiDB:YALI0_E04378g"/>
<keyword evidence="2" id="KW-0812">Transmembrane</keyword>
<keyword evidence="2" id="KW-0472">Membrane</keyword>
<dbReference type="InterPro" id="IPR036400">
    <property type="entry name" value="Cyt_B5-like_heme/steroid_sf"/>
</dbReference>
<dbReference type="SMART" id="SM01117">
    <property type="entry name" value="Cyt-b5"/>
    <property type="match status" value="1"/>
</dbReference>
<feature type="domain" description="Cytochrome b5 heme-binding" evidence="3">
    <location>
        <begin position="132"/>
        <end position="230"/>
    </location>
</feature>